<dbReference type="PANTHER" id="PTHR42953:SF1">
    <property type="entry name" value="METAL-BINDING PROTEIN HI_0362-RELATED"/>
    <property type="match status" value="1"/>
</dbReference>
<gene>
    <name evidence="7" type="ORF">ACFQE5_15525</name>
</gene>
<dbReference type="PROSITE" id="PS51257">
    <property type="entry name" value="PROKAR_LIPOPROTEIN"/>
    <property type="match status" value="1"/>
</dbReference>
<dbReference type="InterPro" id="IPR050492">
    <property type="entry name" value="Bact_metal-bind_prot9"/>
</dbReference>
<evidence type="ECO:0000256" key="3">
    <source>
        <dbReference type="ARBA" id="ARBA00022723"/>
    </source>
</evidence>
<keyword evidence="8" id="KW-1185">Reference proteome</keyword>
<evidence type="ECO:0000313" key="8">
    <source>
        <dbReference type="Proteomes" id="UP001596302"/>
    </source>
</evidence>
<feature type="signal peptide" evidence="6">
    <location>
        <begin position="1"/>
        <end position="18"/>
    </location>
</feature>
<keyword evidence="4 6" id="KW-0732">Signal</keyword>
<evidence type="ECO:0000256" key="6">
    <source>
        <dbReference type="SAM" id="SignalP"/>
    </source>
</evidence>
<evidence type="ECO:0000313" key="7">
    <source>
        <dbReference type="EMBL" id="MFC5995625.1"/>
    </source>
</evidence>
<dbReference type="SUPFAM" id="SSF53807">
    <property type="entry name" value="Helical backbone' metal receptor"/>
    <property type="match status" value="1"/>
</dbReference>
<proteinExistence type="inferred from homology"/>
<dbReference type="InterPro" id="IPR006128">
    <property type="entry name" value="Lipoprotein_PsaA-like"/>
</dbReference>
<dbReference type="PRINTS" id="PR00690">
    <property type="entry name" value="ADHESNFAMILY"/>
</dbReference>
<dbReference type="InterPro" id="IPR006127">
    <property type="entry name" value="ZnuA-like"/>
</dbReference>
<dbReference type="Pfam" id="PF01297">
    <property type="entry name" value="ZnuA"/>
    <property type="match status" value="1"/>
</dbReference>
<keyword evidence="2 5" id="KW-0813">Transport</keyword>
<protein>
    <submittedName>
        <fullName evidence="7">Metal ABC transporter solute-binding protein, Zn/Mn family</fullName>
    </submittedName>
</protein>
<dbReference type="PRINTS" id="PR00691">
    <property type="entry name" value="ADHESINB"/>
</dbReference>
<name>A0ABW1J5A7_9PSEU</name>
<dbReference type="EMBL" id="JBHSQW010000033">
    <property type="protein sequence ID" value="MFC5995625.1"/>
    <property type="molecule type" value="Genomic_DNA"/>
</dbReference>
<comment type="subcellular location">
    <subcellularLocation>
        <location evidence="1">Cell envelope</location>
    </subcellularLocation>
</comment>
<dbReference type="PANTHER" id="PTHR42953">
    <property type="entry name" value="HIGH-AFFINITY ZINC UPTAKE SYSTEM PROTEIN ZNUA-RELATED"/>
    <property type="match status" value="1"/>
</dbReference>
<feature type="chain" id="PRO_5047186283" evidence="6">
    <location>
        <begin position="19"/>
        <end position="319"/>
    </location>
</feature>
<dbReference type="InterPro" id="IPR006129">
    <property type="entry name" value="AdhesinB"/>
</dbReference>
<dbReference type="RefSeq" id="WP_379585779.1">
    <property type="nucleotide sequence ID" value="NZ_JBHSQW010000033.1"/>
</dbReference>
<comment type="caution">
    <text evidence="7">The sequence shown here is derived from an EMBL/GenBank/DDBJ whole genome shotgun (WGS) entry which is preliminary data.</text>
</comment>
<evidence type="ECO:0000256" key="2">
    <source>
        <dbReference type="ARBA" id="ARBA00022448"/>
    </source>
</evidence>
<keyword evidence="3" id="KW-0479">Metal-binding</keyword>
<organism evidence="7 8">
    <name type="scientific">Pseudonocardia hispaniensis</name>
    <dbReference type="NCBI Taxonomy" id="904933"/>
    <lineage>
        <taxon>Bacteria</taxon>
        <taxon>Bacillati</taxon>
        <taxon>Actinomycetota</taxon>
        <taxon>Actinomycetes</taxon>
        <taxon>Pseudonocardiales</taxon>
        <taxon>Pseudonocardiaceae</taxon>
        <taxon>Pseudonocardia</taxon>
    </lineage>
</organism>
<evidence type="ECO:0000256" key="1">
    <source>
        <dbReference type="ARBA" id="ARBA00004196"/>
    </source>
</evidence>
<dbReference type="Proteomes" id="UP001596302">
    <property type="component" value="Unassembled WGS sequence"/>
</dbReference>
<reference evidence="8" key="1">
    <citation type="journal article" date="2019" name="Int. J. Syst. Evol. Microbiol.">
        <title>The Global Catalogue of Microorganisms (GCM) 10K type strain sequencing project: providing services to taxonomists for standard genome sequencing and annotation.</title>
        <authorList>
            <consortium name="The Broad Institute Genomics Platform"/>
            <consortium name="The Broad Institute Genome Sequencing Center for Infectious Disease"/>
            <person name="Wu L."/>
            <person name="Ma J."/>
        </authorList>
    </citation>
    <scope>NUCLEOTIDE SEQUENCE [LARGE SCALE GENOMIC DNA]</scope>
    <source>
        <strain evidence="8">CCM 8391</strain>
    </source>
</reference>
<comment type="similarity">
    <text evidence="5">Belongs to the bacterial solute-binding protein 9 family.</text>
</comment>
<evidence type="ECO:0000256" key="5">
    <source>
        <dbReference type="RuleBase" id="RU003512"/>
    </source>
</evidence>
<sequence>MRRLLTVIVALTAALTLAGCASEASGTAPITDGRPLHITTTTNFITDTVGRIGGDRVTVTGLMGPGVDPHLYRASAGDVQALRQADIIFYGGLNLEGKMGDLLAELGHSRTVRAVTDGIPRDQLLHEPTAGTEADPHVWFDVSLWQHASRTIAETLAAADPGHAADYQRNLDGYLAELTALDTETRNRMAAVPAQRRVLVTSHDAFAYFGRRYDVEVAAIQGISTAAEATTADIERVAELISTRRIPAVFIETSVPRQTIDALLAATARRGHTAVVGGELFTDAAGSPGTPEGTYIGMVRANVDRIADALGAPAAAAGG</sequence>
<accession>A0ABW1J5A7</accession>
<evidence type="ECO:0000256" key="4">
    <source>
        <dbReference type="ARBA" id="ARBA00022729"/>
    </source>
</evidence>
<dbReference type="Gene3D" id="3.40.50.1980">
    <property type="entry name" value="Nitrogenase molybdenum iron protein domain"/>
    <property type="match status" value="2"/>
</dbReference>